<feature type="non-terminal residue" evidence="2">
    <location>
        <position position="26"/>
    </location>
</feature>
<accession>A0A382BGY2</accession>
<keyword evidence="1" id="KW-1133">Transmembrane helix</keyword>
<keyword evidence="1" id="KW-0812">Transmembrane</keyword>
<name>A0A382BGY2_9ZZZZ</name>
<reference evidence="2" key="1">
    <citation type="submission" date="2018-05" db="EMBL/GenBank/DDBJ databases">
        <authorList>
            <person name="Lanie J.A."/>
            <person name="Ng W.-L."/>
            <person name="Kazmierczak K.M."/>
            <person name="Andrzejewski T.M."/>
            <person name="Davidsen T.M."/>
            <person name="Wayne K.J."/>
            <person name="Tettelin H."/>
            <person name="Glass J.I."/>
            <person name="Rusch D."/>
            <person name="Podicherti R."/>
            <person name="Tsui H.-C.T."/>
            <person name="Winkler M.E."/>
        </authorList>
    </citation>
    <scope>NUCLEOTIDE SEQUENCE</scope>
</reference>
<organism evidence="2">
    <name type="scientific">marine metagenome</name>
    <dbReference type="NCBI Taxonomy" id="408172"/>
    <lineage>
        <taxon>unclassified sequences</taxon>
        <taxon>metagenomes</taxon>
        <taxon>ecological metagenomes</taxon>
    </lineage>
</organism>
<proteinExistence type="predicted"/>
<protein>
    <submittedName>
        <fullName evidence="2">Uncharacterized protein</fullName>
    </submittedName>
</protein>
<keyword evidence="1" id="KW-0472">Membrane</keyword>
<evidence type="ECO:0000256" key="1">
    <source>
        <dbReference type="SAM" id="Phobius"/>
    </source>
</evidence>
<feature type="transmembrane region" description="Helical" evidence="1">
    <location>
        <begin position="6"/>
        <end position="23"/>
    </location>
</feature>
<gene>
    <name evidence="2" type="ORF">METZ01_LOCUS165317</name>
</gene>
<sequence length="26" mass="2813">MVKIPMVVLGVLLTSSEVVLLYLPTP</sequence>
<dbReference type="EMBL" id="UINC01029552">
    <property type="protein sequence ID" value="SVB12463.1"/>
    <property type="molecule type" value="Genomic_DNA"/>
</dbReference>
<dbReference type="AlphaFoldDB" id="A0A382BGY2"/>
<evidence type="ECO:0000313" key="2">
    <source>
        <dbReference type="EMBL" id="SVB12463.1"/>
    </source>
</evidence>